<protein>
    <submittedName>
        <fullName evidence="2">Uncharacterized protein</fullName>
    </submittedName>
</protein>
<accession>A0AAN9YY75</accession>
<comment type="caution">
    <text evidence="2">The sequence shown here is derived from an EMBL/GenBank/DDBJ whole genome shotgun (WGS) entry which is preliminary data.</text>
</comment>
<evidence type="ECO:0000256" key="1">
    <source>
        <dbReference type="SAM" id="MobiDB-lite"/>
    </source>
</evidence>
<keyword evidence="3" id="KW-1185">Reference proteome</keyword>
<sequence>MRVSFSLKNSSDGQLRRPITRVRRSNAVVLLLLRPSQSTVKYNERRRFNLISKLLAPGLNLSWDYPQMGAVSPPPPPLLPAPPRPAPLRASPRSRAAAGHSACPSHTYPPPALGLDPPPLFAHRTECSIAAGALVMWFCGDKGAMFEFVIYF</sequence>
<dbReference type="Proteomes" id="UP001378592">
    <property type="component" value="Unassembled WGS sequence"/>
</dbReference>
<feature type="compositionally biased region" description="Pro residues" evidence="1">
    <location>
        <begin position="73"/>
        <end position="86"/>
    </location>
</feature>
<dbReference type="EMBL" id="JAZDUA010000781">
    <property type="protein sequence ID" value="KAK7789334.1"/>
    <property type="molecule type" value="Genomic_DNA"/>
</dbReference>
<reference evidence="2 3" key="1">
    <citation type="submission" date="2024-03" db="EMBL/GenBank/DDBJ databases">
        <title>The genome assembly and annotation of the cricket Gryllus longicercus Weissman &amp; Gray.</title>
        <authorList>
            <person name="Szrajer S."/>
            <person name="Gray D."/>
            <person name="Ylla G."/>
        </authorList>
    </citation>
    <scope>NUCLEOTIDE SEQUENCE [LARGE SCALE GENOMIC DNA]</scope>
    <source>
        <strain evidence="2">DAG 2021-001</strain>
        <tissue evidence="2">Whole body minus gut</tissue>
    </source>
</reference>
<name>A0AAN9YY75_9ORTH</name>
<gene>
    <name evidence="2" type="ORF">R5R35_009440</name>
</gene>
<organism evidence="2 3">
    <name type="scientific">Gryllus longicercus</name>
    <dbReference type="NCBI Taxonomy" id="2509291"/>
    <lineage>
        <taxon>Eukaryota</taxon>
        <taxon>Metazoa</taxon>
        <taxon>Ecdysozoa</taxon>
        <taxon>Arthropoda</taxon>
        <taxon>Hexapoda</taxon>
        <taxon>Insecta</taxon>
        <taxon>Pterygota</taxon>
        <taxon>Neoptera</taxon>
        <taxon>Polyneoptera</taxon>
        <taxon>Orthoptera</taxon>
        <taxon>Ensifera</taxon>
        <taxon>Gryllidea</taxon>
        <taxon>Grylloidea</taxon>
        <taxon>Gryllidae</taxon>
        <taxon>Gryllinae</taxon>
        <taxon>Gryllus</taxon>
    </lineage>
</organism>
<feature type="region of interest" description="Disordered" evidence="1">
    <location>
        <begin position="73"/>
        <end position="105"/>
    </location>
</feature>
<proteinExistence type="predicted"/>
<evidence type="ECO:0000313" key="3">
    <source>
        <dbReference type="Proteomes" id="UP001378592"/>
    </source>
</evidence>
<feature type="compositionally biased region" description="Low complexity" evidence="1">
    <location>
        <begin position="87"/>
        <end position="98"/>
    </location>
</feature>
<evidence type="ECO:0000313" key="2">
    <source>
        <dbReference type="EMBL" id="KAK7789334.1"/>
    </source>
</evidence>
<dbReference type="AlphaFoldDB" id="A0AAN9YY75"/>